<name>A0A9D1K825_9FIRM</name>
<sequence>MEEKMLYHDAPRIWAEGELARRIEQNALRLMQDDYDIPAGHEMNQREWPGDFRGRALLALAQHAAYGSPTAARRDALLADTLRCLLPRGYLGEEVGGAVNEQQLAGHSWLLRALAACAQQGAQEVAAAAARLFETLFLPCAAALDAYPLKRVRTNAGQPSGELESGVENGWRLSTDVGCAFIALDGLSAYYAFSRDARAQNALDAMLRLFARIDPEEVRMQTHATLTALRGALRAYRLGGDERLLALVRERFAAYCARAQTVNFANYNWFGRPQWTEPCGVVDSLMLAQDLFGETGERSWLRLANRIFFNGLLSGQRENGGFGCDSCVTRDGRQPLLEVHKGAYEAYWCCSMRGAEGLMAAAHGGAFEREGEIILALRGAGRYSLEQAEVQIRGDFPWEEKVEIAFTGVRAPFMLRVLLPQGVQACDWPEGARREENDLLLRVARDGAVSLALEMPVRREALPGGGHTLWRGDLLLGGEDEATAQPVALRQHWAREALERRPLRLIF</sequence>
<dbReference type="Pfam" id="PF07944">
    <property type="entry name" value="Beta-AFase-like_GH127_cat"/>
    <property type="match status" value="1"/>
</dbReference>
<proteinExistence type="predicted"/>
<evidence type="ECO:0000313" key="3">
    <source>
        <dbReference type="Proteomes" id="UP000824140"/>
    </source>
</evidence>
<dbReference type="Proteomes" id="UP000824140">
    <property type="component" value="Unassembled WGS sequence"/>
</dbReference>
<accession>A0A9D1K825</accession>
<dbReference type="EMBL" id="DVJN01000212">
    <property type="protein sequence ID" value="HIS93538.1"/>
    <property type="molecule type" value="Genomic_DNA"/>
</dbReference>
<reference evidence="2" key="2">
    <citation type="journal article" date="2021" name="PeerJ">
        <title>Extensive microbial diversity within the chicken gut microbiome revealed by metagenomics and culture.</title>
        <authorList>
            <person name="Gilroy R."/>
            <person name="Ravi A."/>
            <person name="Getino M."/>
            <person name="Pursley I."/>
            <person name="Horton D.L."/>
            <person name="Alikhan N.F."/>
            <person name="Baker D."/>
            <person name="Gharbi K."/>
            <person name="Hall N."/>
            <person name="Watson M."/>
            <person name="Adriaenssens E.M."/>
            <person name="Foster-Nyarko E."/>
            <person name="Jarju S."/>
            <person name="Secka A."/>
            <person name="Antonio M."/>
            <person name="Oren A."/>
            <person name="Chaudhuri R.R."/>
            <person name="La Ragione R."/>
            <person name="Hildebrand F."/>
            <person name="Pallen M.J."/>
        </authorList>
    </citation>
    <scope>NUCLEOTIDE SEQUENCE</scope>
    <source>
        <strain evidence="2">13766</strain>
    </source>
</reference>
<dbReference type="InterPro" id="IPR008928">
    <property type="entry name" value="6-hairpin_glycosidase_sf"/>
</dbReference>
<dbReference type="GO" id="GO:0005975">
    <property type="term" value="P:carbohydrate metabolic process"/>
    <property type="evidence" value="ECO:0007669"/>
    <property type="project" value="InterPro"/>
</dbReference>
<dbReference type="GO" id="GO:0016787">
    <property type="term" value="F:hydrolase activity"/>
    <property type="evidence" value="ECO:0007669"/>
    <property type="project" value="UniProtKB-KW"/>
</dbReference>
<keyword evidence="2" id="KW-0378">Hydrolase</keyword>
<comment type="caution">
    <text evidence="2">The sequence shown here is derived from an EMBL/GenBank/DDBJ whole genome shotgun (WGS) entry which is preliminary data.</text>
</comment>
<organism evidence="2 3">
    <name type="scientific">Candidatus Alectryocaccomicrobium excrementavium</name>
    <dbReference type="NCBI Taxonomy" id="2840668"/>
    <lineage>
        <taxon>Bacteria</taxon>
        <taxon>Bacillati</taxon>
        <taxon>Bacillota</taxon>
        <taxon>Clostridia</taxon>
        <taxon>Candidatus Alectryocaccomicrobium</taxon>
    </lineage>
</organism>
<feature type="domain" description="Non-reducing end beta-L-arabinofuranosidase-like GH127 catalytic" evidence="1">
    <location>
        <begin position="212"/>
        <end position="359"/>
    </location>
</feature>
<dbReference type="InterPro" id="IPR012878">
    <property type="entry name" value="Beta-AFase-like_GH127_cat"/>
</dbReference>
<gene>
    <name evidence="2" type="ORF">IAA84_11020</name>
</gene>
<evidence type="ECO:0000259" key="1">
    <source>
        <dbReference type="Pfam" id="PF07944"/>
    </source>
</evidence>
<evidence type="ECO:0000313" key="2">
    <source>
        <dbReference type="EMBL" id="HIS93538.1"/>
    </source>
</evidence>
<dbReference type="SUPFAM" id="SSF48208">
    <property type="entry name" value="Six-hairpin glycosidases"/>
    <property type="match status" value="1"/>
</dbReference>
<dbReference type="AlphaFoldDB" id="A0A9D1K825"/>
<protein>
    <submittedName>
        <fullName evidence="2">Glycoside hydrolase family 127 protein</fullName>
    </submittedName>
</protein>
<reference evidence="2" key="1">
    <citation type="submission" date="2020-10" db="EMBL/GenBank/DDBJ databases">
        <authorList>
            <person name="Gilroy R."/>
        </authorList>
    </citation>
    <scope>NUCLEOTIDE SEQUENCE</scope>
    <source>
        <strain evidence="2">13766</strain>
    </source>
</reference>